<name>A0AAN3U9M2_CAMJU</name>
<protein>
    <submittedName>
        <fullName evidence="2">Uncharacterized protein</fullName>
    </submittedName>
</protein>
<dbReference type="Proteomes" id="UP000735326">
    <property type="component" value="Unassembled WGS sequence"/>
</dbReference>
<sequence>MIEINAKEPEILDKETILKGKKIANGLISRFKEYKSKADNATYILKQNRIDINDNDAYVEKGFFAFLADLLQIKKMNLDSDNLISELWKNEKLSRESLANHLKEELNKYSNLEKEVLKEKGLENVNFEKIAKNLENEKIINLTSQILENKIKDFKKENPNIENIANIENDSKIKEIKPNDVIKAFNSSNEKELTKEKINIAKNIITKR</sequence>
<evidence type="ECO:0000313" key="3">
    <source>
        <dbReference type="Proteomes" id="UP000735326"/>
    </source>
</evidence>
<dbReference type="AlphaFoldDB" id="A0AAN3U9M2"/>
<keyword evidence="1" id="KW-0175">Coiled coil</keyword>
<accession>A0AAN3U9M2</accession>
<feature type="coiled-coil region" evidence="1">
    <location>
        <begin position="95"/>
        <end position="137"/>
    </location>
</feature>
<comment type="caution">
    <text evidence="2">The sequence shown here is derived from an EMBL/GenBank/DDBJ whole genome shotgun (WGS) entry which is preliminary data.</text>
</comment>
<proteinExistence type="predicted"/>
<gene>
    <name evidence="2" type="ORF">JYC20_001756</name>
</gene>
<organism evidence="2 3">
    <name type="scientific">Campylobacter jejuni</name>
    <dbReference type="NCBI Taxonomy" id="197"/>
    <lineage>
        <taxon>Bacteria</taxon>
        <taxon>Pseudomonadati</taxon>
        <taxon>Campylobacterota</taxon>
        <taxon>Epsilonproteobacteria</taxon>
        <taxon>Campylobacterales</taxon>
        <taxon>Campylobacteraceae</taxon>
        <taxon>Campylobacter</taxon>
    </lineage>
</organism>
<dbReference type="EMBL" id="AAYVUT010000015">
    <property type="protein sequence ID" value="EHB2512557.1"/>
    <property type="molecule type" value="Genomic_DNA"/>
</dbReference>
<evidence type="ECO:0000313" key="2">
    <source>
        <dbReference type="EMBL" id="EHB2512557.1"/>
    </source>
</evidence>
<evidence type="ECO:0000256" key="1">
    <source>
        <dbReference type="SAM" id="Coils"/>
    </source>
</evidence>
<reference evidence="2" key="1">
    <citation type="submission" date="2021-02" db="EMBL/GenBank/DDBJ databases">
        <authorList>
            <consortium name="PulseNet: The National Subtyping Network for Foodborne Disease Surveillance"/>
        </authorList>
    </citation>
    <scope>NUCLEOTIDE SEQUENCE</scope>
    <source>
        <strain evidence="2">PNUSAC020384</strain>
    </source>
</reference>
<dbReference type="RefSeq" id="WP_070273913.1">
    <property type="nucleotide sequence ID" value="NZ_JAJFWT010000012.1"/>
</dbReference>